<name>A0A9W6XUJ8_9STRA</name>
<dbReference type="AlphaFoldDB" id="A0A9W6XUJ8"/>
<evidence type="ECO:0000259" key="1">
    <source>
        <dbReference type="Pfam" id="PF13358"/>
    </source>
</evidence>
<dbReference type="PANTHER" id="PTHR33939">
    <property type="entry name" value="PROTEIN CBG22215"/>
    <property type="match status" value="1"/>
</dbReference>
<dbReference type="InterPro" id="IPR038717">
    <property type="entry name" value="Tc1-like_DDE_dom"/>
</dbReference>
<gene>
    <name evidence="2" type="ORF">Pfra01_001781300</name>
</gene>
<dbReference type="EMBL" id="BSXT01002143">
    <property type="protein sequence ID" value="GMF47332.1"/>
    <property type="molecule type" value="Genomic_DNA"/>
</dbReference>
<comment type="caution">
    <text evidence="2">The sequence shown here is derived from an EMBL/GenBank/DDBJ whole genome shotgun (WGS) entry which is preliminary data.</text>
</comment>
<keyword evidence="3" id="KW-1185">Reference proteome</keyword>
<proteinExistence type="predicted"/>
<dbReference type="Gene3D" id="3.30.420.10">
    <property type="entry name" value="Ribonuclease H-like superfamily/Ribonuclease H"/>
    <property type="match status" value="1"/>
</dbReference>
<feature type="domain" description="Tc1-like transposase DDE" evidence="1">
    <location>
        <begin position="28"/>
        <end position="161"/>
    </location>
</feature>
<reference evidence="2" key="1">
    <citation type="submission" date="2023-04" db="EMBL/GenBank/DDBJ databases">
        <title>Phytophthora fragariaefolia NBRC 109709.</title>
        <authorList>
            <person name="Ichikawa N."/>
            <person name="Sato H."/>
            <person name="Tonouchi N."/>
        </authorList>
    </citation>
    <scope>NUCLEOTIDE SEQUENCE</scope>
    <source>
        <strain evidence="2">NBRC 109709</strain>
    </source>
</reference>
<dbReference type="GO" id="GO:0003676">
    <property type="term" value="F:nucleic acid binding"/>
    <property type="evidence" value="ECO:0007669"/>
    <property type="project" value="InterPro"/>
</dbReference>
<evidence type="ECO:0000313" key="2">
    <source>
        <dbReference type="EMBL" id="GMF47332.1"/>
    </source>
</evidence>
<accession>A0A9W6XUJ8</accession>
<dbReference type="InterPro" id="IPR036397">
    <property type="entry name" value="RNaseH_sf"/>
</dbReference>
<sequence length="212" mass="24559">MHGELAPGSLVHWSLTKKPNNGGDDDYHGNFDADLFEKWLTKLCMTLQQYGHCIIHMDGASYHKRQEDPAPTRNTRKADIQAQLFRHRIGFEPSWFVPQLLELVKGYKSAPTYVAHRIATDHGHRLMYTPTYHPELQPIEMVWGRVKSRISRRPADNLTDLSAKLTAEFACIKSKHWCKFYKRVMRKYTAALEECELVDEEEICVVEDGDVE</sequence>
<dbReference type="PANTHER" id="PTHR33939:SF1">
    <property type="entry name" value="DUF4371 DOMAIN-CONTAINING PROTEIN"/>
    <property type="match status" value="1"/>
</dbReference>
<dbReference type="Pfam" id="PF13358">
    <property type="entry name" value="DDE_3"/>
    <property type="match status" value="1"/>
</dbReference>
<evidence type="ECO:0000313" key="3">
    <source>
        <dbReference type="Proteomes" id="UP001165121"/>
    </source>
</evidence>
<dbReference type="Proteomes" id="UP001165121">
    <property type="component" value="Unassembled WGS sequence"/>
</dbReference>
<dbReference type="OrthoDB" id="125005at2759"/>
<protein>
    <submittedName>
        <fullName evidence="2">Unnamed protein product</fullName>
    </submittedName>
</protein>
<organism evidence="2 3">
    <name type="scientific">Phytophthora fragariaefolia</name>
    <dbReference type="NCBI Taxonomy" id="1490495"/>
    <lineage>
        <taxon>Eukaryota</taxon>
        <taxon>Sar</taxon>
        <taxon>Stramenopiles</taxon>
        <taxon>Oomycota</taxon>
        <taxon>Peronosporomycetes</taxon>
        <taxon>Peronosporales</taxon>
        <taxon>Peronosporaceae</taxon>
        <taxon>Phytophthora</taxon>
    </lineage>
</organism>